<dbReference type="EMBL" id="BGPR01043149">
    <property type="protein sequence ID" value="GBO19691.1"/>
    <property type="molecule type" value="Genomic_DNA"/>
</dbReference>
<feature type="compositionally biased region" description="Basic residues" evidence="1">
    <location>
        <begin position="167"/>
        <end position="183"/>
    </location>
</feature>
<gene>
    <name evidence="3" type="ORF">AVEN_121518_1</name>
    <name evidence="2" type="ORF">AVEN_201389_1</name>
    <name evidence="4" type="ORF">AVEN_218927_1</name>
    <name evidence="5" type="ORF">AVEN_42078_1</name>
</gene>
<keyword evidence="6" id="KW-1185">Reference proteome</keyword>
<organism evidence="3 6">
    <name type="scientific">Araneus ventricosus</name>
    <name type="common">Orbweaver spider</name>
    <name type="synonym">Epeira ventricosa</name>
    <dbReference type="NCBI Taxonomy" id="182803"/>
    <lineage>
        <taxon>Eukaryota</taxon>
        <taxon>Metazoa</taxon>
        <taxon>Ecdysozoa</taxon>
        <taxon>Arthropoda</taxon>
        <taxon>Chelicerata</taxon>
        <taxon>Arachnida</taxon>
        <taxon>Araneae</taxon>
        <taxon>Araneomorphae</taxon>
        <taxon>Entelegynae</taxon>
        <taxon>Araneoidea</taxon>
        <taxon>Araneidae</taxon>
        <taxon>Araneus</taxon>
    </lineage>
</organism>
<evidence type="ECO:0000313" key="3">
    <source>
        <dbReference type="EMBL" id="GBO19801.1"/>
    </source>
</evidence>
<feature type="region of interest" description="Disordered" evidence="1">
    <location>
        <begin position="141"/>
        <end position="231"/>
    </location>
</feature>
<evidence type="ECO:0000313" key="5">
    <source>
        <dbReference type="EMBL" id="GBO22171.1"/>
    </source>
</evidence>
<dbReference type="OrthoDB" id="7765201at2759"/>
<evidence type="ECO:0000313" key="6">
    <source>
        <dbReference type="Proteomes" id="UP000499080"/>
    </source>
</evidence>
<evidence type="ECO:0000313" key="2">
    <source>
        <dbReference type="EMBL" id="GBO19691.1"/>
    </source>
</evidence>
<name>A0A4Y2V5H6_ARAVE</name>
<dbReference type="Proteomes" id="UP000499080">
    <property type="component" value="Unassembled WGS sequence"/>
</dbReference>
<sequence length="694" mass="76334">MGSVVISKVPIGPERKAVPVKFGQSNPFDLPKAVVPDQVVDNVEIPSPSTGGRQAGQLSCGTLTHAVEPASTTVPPLSSAVLSSNVIPVAPDSEIVRAVLPDPSSSPAPGTLSRDVDYEKSLVPGTPQRLQEVIFHFGGEGTLPLSKGETHTSQAEESTADESTPGLKRKPDKVRNRKKKLSRQKREGAVDTFLLDSSSSGSDRTVIVSDSQEEVMNEEEGDAQEVPPTDQPPLAITCGPDSLKPGDPFPPAKASYESIHCGPDSIKPGDPYSKAEYSYETTGICPWIHKLTDEFFKFYPEPMDRLKNMHRFMRVISEVFVNISARLEQLDSIKQRLETLEAAQAKPSFSQVVGAPLFSVGISNPGVTLPETLTERRPPRVRNKRSRTSLASERENVPPRDVSTTPLVQTQHRVPVTQQFTGPDQGKAQFKPSLKPRPDSPTVLVSPLGDALNSSTELKSLLEAHISPRQLGLRVLACLPAADNGVMVKLHTAEMATILENHINAHPDLNGVCRARAPRRLQPKILLYDVPPMPGNREEQERSFLEKIRISNSFPEGSVSVLFRRSCRGAAQHWVLSLDPVVFHCISGTNRLHWGLGSLKFRPFSEPIQCFRCLKFGHVQSRCRAPEEHCSRCLGSHSYKNCTAAASSCRNCHEYNRRNRVGPRLKVTHTAVSRHCPIFFRACEELRLRLPTVL</sequence>
<proteinExistence type="predicted"/>
<feature type="compositionally biased region" description="Acidic residues" evidence="1">
    <location>
        <begin position="211"/>
        <end position="223"/>
    </location>
</feature>
<dbReference type="EMBL" id="BGPR01045252">
    <property type="protein sequence ID" value="GBO22130.1"/>
    <property type="molecule type" value="Genomic_DNA"/>
</dbReference>
<feature type="region of interest" description="Disordered" evidence="1">
    <location>
        <begin position="368"/>
        <end position="403"/>
    </location>
</feature>
<accession>A0A4Y2V5H6</accession>
<dbReference type="AlphaFoldDB" id="A0A4Y2V5H6"/>
<evidence type="ECO:0000313" key="4">
    <source>
        <dbReference type="EMBL" id="GBO22130.1"/>
    </source>
</evidence>
<comment type="caution">
    <text evidence="3">The sequence shown here is derived from an EMBL/GenBank/DDBJ whole genome shotgun (WGS) entry which is preliminary data.</text>
</comment>
<evidence type="ECO:0000256" key="1">
    <source>
        <dbReference type="SAM" id="MobiDB-lite"/>
    </source>
</evidence>
<reference evidence="3 6" key="1">
    <citation type="journal article" date="2019" name="Sci. Rep.">
        <title>Orb-weaving spider Araneus ventricosus genome elucidates the spidroin gene catalogue.</title>
        <authorList>
            <person name="Kono N."/>
            <person name="Nakamura H."/>
            <person name="Ohtoshi R."/>
            <person name="Moran D.A.P."/>
            <person name="Shinohara A."/>
            <person name="Yoshida Y."/>
            <person name="Fujiwara M."/>
            <person name="Mori M."/>
            <person name="Tomita M."/>
            <person name="Arakawa K."/>
        </authorList>
    </citation>
    <scope>NUCLEOTIDE SEQUENCE [LARGE SCALE GENOMIC DNA]</scope>
</reference>
<dbReference type="EMBL" id="BGPR01045301">
    <property type="protein sequence ID" value="GBO22171.1"/>
    <property type="molecule type" value="Genomic_DNA"/>
</dbReference>
<feature type="region of interest" description="Disordered" evidence="1">
    <location>
        <begin position="419"/>
        <end position="441"/>
    </location>
</feature>
<protein>
    <recommendedName>
        <fullName evidence="7">CCHC-type domain-containing protein</fullName>
    </recommendedName>
</protein>
<dbReference type="EMBL" id="BGPR01043223">
    <property type="protein sequence ID" value="GBO19801.1"/>
    <property type="molecule type" value="Genomic_DNA"/>
</dbReference>
<evidence type="ECO:0008006" key="7">
    <source>
        <dbReference type="Google" id="ProtNLM"/>
    </source>
</evidence>